<dbReference type="InterPro" id="IPR036704">
    <property type="entry name" value="RraA/RraA-like_sf"/>
</dbReference>
<dbReference type="NCBIfam" id="TIGR01935">
    <property type="entry name" value="NOT-MenG"/>
    <property type="match status" value="1"/>
</dbReference>
<dbReference type="EC" id="4.1.1.112" evidence="10"/>
<reference evidence="11 12" key="1">
    <citation type="submission" date="2019-06" db="EMBL/GenBank/DDBJ databases">
        <title>Sequencing the genomes of 1000 actinobacteria strains.</title>
        <authorList>
            <person name="Klenk H.-P."/>
        </authorList>
    </citation>
    <scope>NUCLEOTIDE SEQUENCE [LARGE SCALE GENOMIC DNA]</scope>
    <source>
        <strain evidence="11 12">DSM 45015</strain>
    </source>
</reference>
<evidence type="ECO:0000313" key="11">
    <source>
        <dbReference type="EMBL" id="TQN27558.1"/>
    </source>
</evidence>
<dbReference type="SUPFAM" id="SSF89562">
    <property type="entry name" value="RraA-like"/>
    <property type="match status" value="1"/>
</dbReference>
<feature type="binding site" evidence="9">
    <location>
        <position position="100"/>
    </location>
    <ligand>
        <name>Mg(2+)</name>
        <dbReference type="ChEBI" id="CHEBI:18420"/>
    </ligand>
</feature>
<dbReference type="GO" id="GO:0051252">
    <property type="term" value="P:regulation of RNA metabolic process"/>
    <property type="evidence" value="ECO:0007669"/>
    <property type="project" value="InterPro"/>
</dbReference>
<comment type="similarity">
    <text evidence="3 10">Belongs to the class II aldolase/RraA-like family.</text>
</comment>
<comment type="function">
    <text evidence="7 10">Catalyzes the aldol cleavage of 4-hydroxy-4-methyl-2-oxoglutarate (HMG) into 2 molecules of pyruvate. Also contains a secondary oxaloacetate (OAA) decarboxylase activity due to the common pyruvate enolate transition state formed following C-C bond cleavage in the retro-aldol and decarboxylation reactions.</text>
</comment>
<dbReference type="GO" id="GO:0008428">
    <property type="term" value="F:ribonuclease inhibitor activity"/>
    <property type="evidence" value="ECO:0007669"/>
    <property type="project" value="InterPro"/>
</dbReference>
<dbReference type="RefSeq" id="WP_141925994.1">
    <property type="nucleotide sequence ID" value="NZ_VFQC01000003.1"/>
</dbReference>
<comment type="catalytic activity">
    <reaction evidence="8 10">
        <text>oxaloacetate + H(+) = pyruvate + CO2</text>
        <dbReference type="Rhea" id="RHEA:15641"/>
        <dbReference type="ChEBI" id="CHEBI:15361"/>
        <dbReference type="ChEBI" id="CHEBI:15378"/>
        <dbReference type="ChEBI" id="CHEBI:16452"/>
        <dbReference type="ChEBI" id="CHEBI:16526"/>
        <dbReference type="EC" id="4.1.1.112"/>
    </reaction>
</comment>
<evidence type="ECO:0000256" key="1">
    <source>
        <dbReference type="ARBA" id="ARBA00001342"/>
    </source>
</evidence>
<evidence type="ECO:0000256" key="2">
    <source>
        <dbReference type="ARBA" id="ARBA00001968"/>
    </source>
</evidence>
<dbReference type="EC" id="4.1.3.17" evidence="10"/>
<dbReference type="Proteomes" id="UP000317422">
    <property type="component" value="Unassembled WGS sequence"/>
</dbReference>
<dbReference type="AlphaFoldDB" id="A0A543N6V5"/>
<evidence type="ECO:0000313" key="12">
    <source>
        <dbReference type="Proteomes" id="UP000317422"/>
    </source>
</evidence>
<evidence type="ECO:0000256" key="10">
    <source>
        <dbReference type="RuleBase" id="RU004338"/>
    </source>
</evidence>
<comment type="subunit">
    <text evidence="4 10">Homotrimer.</text>
</comment>
<dbReference type="EMBL" id="VFQC01000003">
    <property type="protein sequence ID" value="TQN27558.1"/>
    <property type="molecule type" value="Genomic_DNA"/>
</dbReference>
<dbReference type="Pfam" id="PF03737">
    <property type="entry name" value="RraA-like"/>
    <property type="match status" value="1"/>
</dbReference>
<evidence type="ECO:0000256" key="3">
    <source>
        <dbReference type="ARBA" id="ARBA00008621"/>
    </source>
</evidence>
<evidence type="ECO:0000256" key="7">
    <source>
        <dbReference type="ARBA" id="ARBA00025046"/>
    </source>
</evidence>
<proteinExistence type="inferred from homology"/>
<dbReference type="GO" id="GO:0046872">
    <property type="term" value="F:metal ion binding"/>
    <property type="evidence" value="ECO:0007669"/>
    <property type="project" value="UniProtKB-KW"/>
</dbReference>
<keyword evidence="9" id="KW-0460">Magnesium</keyword>
<evidence type="ECO:0000256" key="8">
    <source>
        <dbReference type="ARBA" id="ARBA00047973"/>
    </source>
</evidence>
<protein>
    <recommendedName>
        <fullName evidence="10">4-hydroxy-4-methyl-2-oxoglutarate aldolase</fullName>
        <shortName evidence="10">HMG aldolase</shortName>
        <ecNumber evidence="10">4.1.1.112</ecNumber>
        <ecNumber evidence="10">4.1.3.17</ecNumber>
    </recommendedName>
    <alternativeName>
        <fullName evidence="10">Oxaloacetate decarboxylase</fullName>
    </alternativeName>
</protein>
<dbReference type="Gene3D" id="3.50.30.40">
    <property type="entry name" value="Ribonuclease E inhibitor RraA/RraA-like"/>
    <property type="match status" value="1"/>
</dbReference>
<comment type="caution">
    <text evidence="11">The sequence shown here is derived from an EMBL/GenBank/DDBJ whole genome shotgun (WGS) entry which is preliminary data.</text>
</comment>
<comment type="cofactor">
    <cofactor evidence="2 10">
        <name>a divalent metal cation</name>
        <dbReference type="ChEBI" id="CHEBI:60240"/>
    </cofactor>
</comment>
<dbReference type="InterPro" id="IPR005493">
    <property type="entry name" value="RraA/RraA-like"/>
</dbReference>
<evidence type="ECO:0000256" key="4">
    <source>
        <dbReference type="ARBA" id="ARBA00011233"/>
    </source>
</evidence>
<gene>
    <name evidence="11" type="ORF">FHX37_4279</name>
</gene>
<name>A0A543N6V5_9ACTN</name>
<dbReference type="NCBIfam" id="NF006875">
    <property type="entry name" value="PRK09372.1"/>
    <property type="match status" value="1"/>
</dbReference>
<comment type="catalytic activity">
    <reaction evidence="1 10">
        <text>4-hydroxy-4-methyl-2-oxoglutarate = 2 pyruvate</text>
        <dbReference type="Rhea" id="RHEA:22748"/>
        <dbReference type="ChEBI" id="CHEBI:15361"/>
        <dbReference type="ChEBI" id="CHEBI:58276"/>
        <dbReference type="EC" id="4.1.3.17"/>
    </reaction>
</comment>
<keyword evidence="5 9" id="KW-0479">Metal-binding</keyword>
<dbReference type="InterPro" id="IPR010203">
    <property type="entry name" value="RraA"/>
</dbReference>
<dbReference type="PANTHER" id="PTHR33254">
    <property type="entry name" value="4-HYDROXY-4-METHYL-2-OXOGLUTARATE ALDOLASE 3-RELATED"/>
    <property type="match status" value="1"/>
</dbReference>
<evidence type="ECO:0000256" key="5">
    <source>
        <dbReference type="ARBA" id="ARBA00022723"/>
    </source>
</evidence>
<comment type="cofactor">
    <cofactor evidence="9">
        <name>Mg(2+)</name>
        <dbReference type="ChEBI" id="CHEBI:18420"/>
    </cofactor>
</comment>
<dbReference type="PANTHER" id="PTHR33254:SF4">
    <property type="entry name" value="4-HYDROXY-4-METHYL-2-OXOGLUTARATE ALDOLASE 3-RELATED"/>
    <property type="match status" value="1"/>
</dbReference>
<evidence type="ECO:0000256" key="9">
    <source>
        <dbReference type="PIRSR" id="PIRSR605493-1"/>
    </source>
</evidence>
<dbReference type="CDD" id="cd16841">
    <property type="entry name" value="RraA_family"/>
    <property type="match status" value="1"/>
</dbReference>
<evidence type="ECO:0000256" key="6">
    <source>
        <dbReference type="ARBA" id="ARBA00023239"/>
    </source>
</evidence>
<keyword evidence="12" id="KW-1185">Reference proteome</keyword>
<feature type="binding site" evidence="9">
    <location>
        <begin position="77"/>
        <end position="80"/>
    </location>
    <ligand>
        <name>substrate</name>
    </ligand>
</feature>
<dbReference type="GO" id="GO:0008948">
    <property type="term" value="F:oxaloacetate decarboxylase activity"/>
    <property type="evidence" value="ECO:0007669"/>
    <property type="project" value="UniProtKB-EC"/>
</dbReference>
<keyword evidence="6 10" id="KW-0456">Lyase</keyword>
<dbReference type="GO" id="GO:0047443">
    <property type="term" value="F:4-hydroxy-4-methyl-2-oxoglutarate aldolase activity"/>
    <property type="evidence" value="ECO:0007669"/>
    <property type="project" value="UniProtKB-EC"/>
</dbReference>
<organism evidence="11 12">
    <name type="scientific">Haloactinospora alba</name>
    <dbReference type="NCBI Taxonomy" id="405555"/>
    <lineage>
        <taxon>Bacteria</taxon>
        <taxon>Bacillati</taxon>
        <taxon>Actinomycetota</taxon>
        <taxon>Actinomycetes</taxon>
        <taxon>Streptosporangiales</taxon>
        <taxon>Nocardiopsidaceae</taxon>
        <taxon>Haloactinospora</taxon>
    </lineage>
</organism>
<accession>A0A543N6V5</accession>
<sequence>MTTNVATADLIDAHGDAIASCATQFRQFGARTTFHGPVATVRCHEDNGLVKELLHQPGQGRVLVIDGAGSLRSALMGDLIAEAAAGNDWAGVVIHGAVRDVATLAGIDLGIKALGSNPRKSAKAGAGAQDVPVTFGNTVFTPGSWLYSDEDGIVVSATELPLEG</sequence>
<dbReference type="OrthoDB" id="943692at2"/>
<feature type="binding site" evidence="9">
    <location>
        <position position="99"/>
    </location>
    <ligand>
        <name>substrate</name>
    </ligand>
</feature>